<gene>
    <name evidence="2" type="ORF">OCTVUL_1B006529</name>
</gene>
<evidence type="ECO:0000313" key="3">
    <source>
        <dbReference type="Proteomes" id="UP001162480"/>
    </source>
</evidence>
<keyword evidence="3" id="KW-1185">Reference proteome</keyword>
<evidence type="ECO:0000313" key="2">
    <source>
        <dbReference type="EMBL" id="CAI9717231.1"/>
    </source>
</evidence>
<keyword evidence="1" id="KW-0732">Signal</keyword>
<dbReference type="AlphaFoldDB" id="A0AA36EWV7"/>
<feature type="chain" id="PRO_5041361648" evidence="1">
    <location>
        <begin position="25"/>
        <end position="131"/>
    </location>
</feature>
<proteinExistence type="predicted"/>
<protein>
    <submittedName>
        <fullName evidence="2">Uncharacterized protein</fullName>
    </submittedName>
</protein>
<accession>A0AA36EWV7</accession>
<dbReference type="Proteomes" id="UP001162480">
    <property type="component" value="Chromosome 2"/>
</dbReference>
<dbReference type="EMBL" id="OX597815">
    <property type="protein sequence ID" value="CAI9717231.1"/>
    <property type="molecule type" value="Genomic_DNA"/>
</dbReference>
<organism evidence="2 3">
    <name type="scientific">Octopus vulgaris</name>
    <name type="common">Common octopus</name>
    <dbReference type="NCBI Taxonomy" id="6645"/>
    <lineage>
        <taxon>Eukaryota</taxon>
        <taxon>Metazoa</taxon>
        <taxon>Spiralia</taxon>
        <taxon>Lophotrochozoa</taxon>
        <taxon>Mollusca</taxon>
        <taxon>Cephalopoda</taxon>
        <taxon>Coleoidea</taxon>
        <taxon>Octopodiformes</taxon>
        <taxon>Octopoda</taxon>
        <taxon>Incirrata</taxon>
        <taxon>Octopodidae</taxon>
        <taxon>Octopus</taxon>
    </lineage>
</organism>
<name>A0AA36EWV7_OCTVU</name>
<evidence type="ECO:0000256" key="1">
    <source>
        <dbReference type="SAM" id="SignalP"/>
    </source>
</evidence>
<feature type="signal peptide" evidence="1">
    <location>
        <begin position="1"/>
        <end position="24"/>
    </location>
</feature>
<reference evidence="2" key="1">
    <citation type="submission" date="2023-08" db="EMBL/GenBank/DDBJ databases">
        <authorList>
            <person name="Alioto T."/>
            <person name="Alioto T."/>
            <person name="Gomez Garrido J."/>
        </authorList>
    </citation>
    <scope>NUCLEOTIDE SEQUENCE</scope>
</reference>
<sequence>MVVALFTVLVTVGDFLILSYSSRGLVEKLCGDSACCTDCVCNGVGGATCSSGDSLDESLNVIVSISLIECLSSGGTLVEVTTLYYHNNHKTTTIPDYTHHKHNNTTATGPQHNHIFTTTTSEHTATRTSSP</sequence>